<dbReference type="SUPFAM" id="SSF51161">
    <property type="entry name" value="Trimeric LpxA-like enzymes"/>
    <property type="match status" value="1"/>
</dbReference>
<protein>
    <submittedName>
        <fullName evidence="1">Gamma carbonic anhydrase family protein</fullName>
    </submittedName>
</protein>
<dbReference type="Gene3D" id="2.160.10.10">
    <property type="entry name" value="Hexapeptide repeat proteins"/>
    <property type="match status" value="1"/>
</dbReference>
<dbReference type="Pfam" id="PF14602">
    <property type="entry name" value="Hexapep_2"/>
    <property type="match status" value="2"/>
</dbReference>
<dbReference type="InterPro" id="IPR001451">
    <property type="entry name" value="Hexapep"/>
</dbReference>
<dbReference type="PANTHER" id="PTHR13061">
    <property type="entry name" value="DYNACTIN SUBUNIT P25"/>
    <property type="match status" value="1"/>
</dbReference>
<dbReference type="InterPro" id="IPR047324">
    <property type="entry name" value="LbH_gamma_CA-like"/>
</dbReference>
<dbReference type="EMBL" id="BSDY01000005">
    <property type="protein sequence ID" value="GLI55773.1"/>
    <property type="molecule type" value="Genomic_DNA"/>
</dbReference>
<evidence type="ECO:0000313" key="2">
    <source>
        <dbReference type="Proteomes" id="UP001144471"/>
    </source>
</evidence>
<comment type="caution">
    <text evidence="1">The sequence shown here is derived from an EMBL/GenBank/DDBJ whole genome shotgun (WGS) entry which is preliminary data.</text>
</comment>
<proteinExistence type="predicted"/>
<reference evidence="1" key="1">
    <citation type="submission" date="2022-12" db="EMBL/GenBank/DDBJ databases">
        <title>Reference genome sequencing for broad-spectrum identification of bacterial and archaeal isolates by mass spectrometry.</title>
        <authorList>
            <person name="Sekiguchi Y."/>
            <person name="Tourlousse D.M."/>
        </authorList>
    </citation>
    <scope>NUCLEOTIDE SEQUENCE</scope>
    <source>
        <strain evidence="1">10succ1</strain>
    </source>
</reference>
<dbReference type="AlphaFoldDB" id="A0A9W6LMS4"/>
<dbReference type="PANTHER" id="PTHR13061:SF29">
    <property type="entry name" value="GAMMA CARBONIC ANHYDRASE-LIKE 1, MITOCHONDRIAL-RELATED"/>
    <property type="match status" value="1"/>
</dbReference>
<accession>A0A9W6LMS4</accession>
<dbReference type="Proteomes" id="UP001144471">
    <property type="component" value="Unassembled WGS sequence"/>
</dbReference>
<dbReference type="InterPro" id="IPR050484">
    <property type="entry name" value="Transf_Hexapept/Carb_Anhydrase"/>
</dbReference>
<dbReference type="RefSeq" id="WP_281834458.1">
    <property type="nucleotide sequence ID" value="NZ_BSDY01000005.1"/>
</dbReference>
<sequence length="173" mass="18259">MIYRLRDKTPVIGENNYIAENATVIGNVNLAKDVSIWFGAVVRGDMSAITVGEGSNIQDNCTVHGDAPFPVTIGKGVTIGHNAIVHGCTIGDNCVIGMGAILLNGAVIPDNCLVGAGAVVGAKTEIEEGMLVVGNPAKAIKKLSDKNLDYLKYAKNVYIEDIDIYSEGLEKIK</sequence>
<dbReference type="CDD" id="cd04645">
    <property type="entry name" value="LbH_gamma_CA_like"/>
    <property type="match status" value="1"/>
</dbReference>
<organism evidence="1 2">
    <name type="scientific">Propionigenium maris DSM 9537</name>
    <dbReference type="NCBI Taxonomy" id="1123000"/>
    <lineage>
        <taxon>Bacteria</taxon>
        <taxon>Fusobacteriati</taxon>
        <taxon>Fusobacteriota</taxon>
        <taxon>Fusobacteriia</taxon>
        <taxon>Fusobacteriales</taxon>
        <taxon>Fusobacteriaceae</taxon>
        <taxon>Propionigenium</taxon>
    </lineage>
</organism>
<gene>
    <name evidence="1" type="ORF">PM10SUCC1_12870</name>
</gene>
<dbReference type="InterPro" id="IPR011004">
    <property type="entry name" value="Trimer_LpxA-like_sf"/>
</dbReference>
<name>A0A9W6LMS4_9FUSO</name>
<evidence type="ECO:0000313" key="1">
    <source>
        <dbReference type="EMBL" id="GLI55773.1"/>
    </source>
</evidence>
<keyword evidence="2" id="KW-1185">Reference proteome</keyword>